<accession>A0A556VD45</accession>
<dbReference type="InterPro" id="IPR032704">
    <property type="entry name" value="Cms1"/>
</dbReference>
<dbReference type="Proteomes" id="UP000319801">
    <property type="component" value="Unassembled WGS sequence"/>
</dbReference>
<evidence type="ECO:0000256" key="5">
    <source>
        <dbReference type="ARBA" id="ARBA00023136"/>
    </source>
</evidence>
<feature type="compositionally biased region" description="Basic residues" evidence="6">
    <location>
        <begin position="129"/>
        <end position="139"/>
    </location>
</feature>
<sequence>MAAAPRPSSWIWPRPAKLLDGRRPCSQALGWPPPVQPSSWMGRRAPAKLAAAPRPSSWMAAAPQPSESGAEDVHHAHGVQAAAEEPKEKVAKKRKLKIPAPDKVKKKTREQTESIDVKKKPQPEDQKEKKKLKKRRKKKTITDVLATSNPAPGSPSVLMSLLQSHFTGMRSVIEQEELQLPESCFLMSNDLTHSLSSYLKEICPKWAKVQKRHTQTRSVVLLIVCSSALRTIDLIKQLTTFKGEAKALKLFAKHIKPEDQIKLLNKSVAHIGVGTPGRLSTLIEKEGLSLQGLRYLVLDWNYRDQKQRRMVDIPEVKAEFLKLMESAIIKKCQVDYTEAGSCDKCFEIRKYSTNATTMCNCVVSFNISKMFLGDVFFYYGLINFHQNLRRYMDSRDDAQLVGRKNGLKAPSSYCKPFAYDTNDVPVAPCGAVANSMFNDSFTLRYNFFTGAEIEIPLLRKGITWYTDKNVKFRNPKMNTTLQQAFQGTTQPSYWQQPVYGLDPADPYNNGFINDDLIVWMREAAFPNFKKLYGILNRAHSFFSHGLPAGNYSILISYSILTPQCLGLGSYYFPVLYFHGRKEVVLTTLTWFGGKNPFLPIAYLVSGGVIFIMGIILTVVYVKVGRGGQIMEE</sequence>
<keyword evidence="9" id="KW-1185">Reference proteome</keyword>
<comment type="similarity">
    <text evidence="2">Belongs to the CDC50/LEM3 family.</text>
</comment>
<evidence type="ECO:0000256" key="6">
    <source>
        <dbReference type="SAM" id="MobiDB-lite"/>
    </source>
</evidence>
<reference evidence="8 9" key="1">
    <citation type="journal article" date="2019" name="Genome Biol. Evol.">
        <title>Whole-Genome Sequencing of the Giant Devil Catfish, Bagarius yarrelli.</title>
        <authorList>
            <person name="Jiang W."/>
            <person name="Lv Y."/>
            <person name="Cheng L."/>
            <person name="Yang K."/>
            <person name="Chao B."/>
            <person name="Wang X."/>
            <person name="Li Y."/>
            <person name="Pan X."/>
            <person name="You X."/>
            <person name="Zhang Y."/>
            <person name="Yang J."/>
            <person name="Li J."/>
            <person name="Zhang X."/>
            <person name="Liu S."/>
            <person name="Sun C."/>
            <person name="Yang J."/>
            <person name="Shi Q."/>
        </authorList>
    </citation>
    <scope>NUCLEOTIDE SEQUENCE [LARGE SCALE GENOMIC DNA]</scope>
    <source>
        <strain evidence="8">JWS20170419001</strain>
        <tissue evidence="8">Muscle</tissue>
    </source>
</reference>
<dbReference type="PANTHER" id="PTHR24030">
    <property type="entry name" value="PROTEIN CMSS1"/>
    <property type="match status" value="1"/>
</dbReference>
<protein>
    <submittedName>
        <fullName evidence="8">Protein CMSS1</fullName>
    </submittedName>
</protein>
<feature type="compositionally biased region" description="Low complexity" evidence="6">
    <location>
        <begin position="43"/>
        <end position="55"/>
    </location>
</feature>
<dbReference type="PANTHER" id="PTHR24030:SF0">
    <property type="entry name" value="PROTEIN CMSS1"/>
    <property type="match status" value="1"/>
</dbReference>
<proteinExistence type="inferred from homology"/>
<evidence type="ECO:0000313" key="8">
    <source>
        <dbReference type="EMBL" id="TTM51866.1"/>
    </source>
</evidence>
<name>A0A556VD45_BAGYA</name>
<evidence type="ECO:0000256" key="2">
    <source>
        <dbReference type="ARBA" id="ARBA00009457"/>
    </source>
</evidence>
<comment type="caution">
    <text evidence="8">The sequence shown here is derived from an EMBL/GenBank/DDBJ whole genome shotgun (WGS) entry which is preliminary data.</text>
</comment>
<evidence type="ECO:0000256" key="3">
    <source>
        <dbReference type="ARBA" id="ARBA00022692"/>
    </source>
</evidence>
<dbReference type="Gene3D" id="3.40.50.300">
    <property type="entry name" value="P-loop containing nucleotide triphosphate hydrolases"/>
    <property type="match status" value="1"/>
</dbReference>
<keyword evidence="4 7" id="KW-1133">Transmembrane helix</keyword>
<evidence type="ECO:0000256" key="7">
    <source>
        <dbReference type="SAM" id="Phobius"/>
    </source>
</evidence>
<feature type="region of interest" description="Disordered" evidence="6">
    <location>
        <begin position="23"/>
        <end position="149"/>
    </location>
</feature>
<dbReference type="InterPro" id="IPR027417">
    <property type="entry name" value="P-loop_NTPase"/>
</dbReference>
<gene>
    <name evidence="8" type="ORF">Baya_15822</name>
</gene>
<dbReference type="SUPFAM" id="SSF52540">
    <property type="entry name" value="P-loop containing nucleoside triphosphate hydrolases"/>
    <property type="match status" value="1"/>
</dbReference>
<evidence type="ECO:0000256" key="4">
    <source>
        <dbReference type="ARBA" id="ARBA00022989"/>
    </source>
</evidence>
<dbReference type="GO" id="GO:0030686">
    <property type="term" value="C:90S preribosome"/>
    <property type="evidence" value="ECO:0007669"/>
    <property type="project" value="TreeGrafter"/>
</dbReference>
<dbReference type="EMBL" id="VCAZ01000241">
    <property type="protein sequence ID" value="TTM51866.1"/>
    <property type="molecule type" value="Genomic_DNA"/>
</dbReference>
<dbReference type="AlphaFoldDB" id="A0A556VD45"/>
<organism evidence="8 9">
    <name type="scientific">Bagarius yarrelli</name>
    <name type="common">Goonch</name>
    <name type="synonym">Bagrus yarrelli</name>
    <dbReference type="NCBI Taxonomy" id="175774"/>
    <lineage>
        <taxon>Eukaryota</taxon>
        <taxon>Metazoa</taxon>
        <taxon>Chordata</taxon>
        <taxon>Craniata</taxon>
        <taxon>Vertebrata</taxon>
        <taxon>Euteleostomi</taxon>
        <taxon>Actinopterygii</taxon>
        <taxon>Neopterygii</taxon>
        <taxon>Teleostei</taxon>
        <taxon>Ostariophysi</taxon>
        <taxon>Siluriformes</taxon>
        <taxon>Sisoridae</taxon>
        <taxon>Sisorinae</taxon>
        <taxon>Bagarius</taxon>
    </lineage>
</organism>
<dbReference type="OrthoDB" id="340608at2759"/>
<keyword evidence="5 7" id="KW-0472">Membrane</keyword>
<evidence type="ECO:0000313" key="9">
    <source>
        <dbReference type="Proteomes" id="UP000319801"/>
    </source>
</evidence>
<keyword evidence="3 7" id="KW-0812">Transmembrane</keyword>
<dbReference type="InterPro" id="IPR005045">
    <property type="entry name" value="CDC50/LEM3_fam"/>
</dbReference>
<dbReference type="Pfam" id="PF03381">
    <property type="entry name" value="CDC50"/>
    <property type="match status" value="1"/>
</dbReference>
<dbReference type="GO" id="GO:0016020">
    <property type="term" value="C:membrane"/>
    <property type="evidence" value="ECO:0007669"/>
    <property type="project" value="UniProtKB-SubCell"/>
</dbReference>
<evidence type="ECO:0000256" key="1">
    <source>
        <dbReference type="ARBA" id="ARBA00004370"/>
    </source>
</evidence>
<feature type="transmembrane region" description="Helical" evidence="7">
    <location>
        <begin position="597"/>
        <end position="621"/>
    </location>
</feature>
<comment type="subcellular location">
    <subcellularLocation>
        <location evidence="1">Membrane</location>
    </subcellularLocation>
</comment>
<feature type="compositionally biased region" description="Basic and acidic residues" evidence="6">
    <location>
        <begin position="109"/>
        <end position="128"/>
    </location>
</feature>
<dbReference type="GO" id="GO:0005634">
    <property type="term" value="C:nucleus"/>
    <property type="evidence" value="ECO:0007669"/>
    <property type="project" value="TreeGrafter"/>
</dbReference>